<evidence type="ECO:0000313" key="1">
    <source>
        <dbReference type="EMBL" id="RCX19770.1"/>
    </source>
</evidence>
<dbReference type="AlphaFoldDB" id="A0A369BDX9"/>
<sequence length="114" mass="12347">MITNLQEEAAKVKLIESIAKSQMAMARILESLADISGHSGTTARHLAENINILSKYQDAMARTVCGIHVHRVQFGTPSSPWIMESCYPATAAARGVQEDNKNNANNQNPAKTPA</sequence>
<protein>
    <submittedName>
        <fullName evidence="1">Uncharacterized protein</fullName>
    </submittedName>
</protein>
<evidence type="ECO:0000313" key="2">
    <source>
        <dbReference type="Proteomes" id="UP000253090"/>
    </source>
</evidence>
<dbReference type="EMBL" id="QPJW01000004">
    <property type="protein sequence ID" value="RCX19770.1"/>
    <property type="molecule type" value="Genomic_DNA"/>
</dbReference>
<dbReference type="RefSeq" id="WP_114497015.1">
    <property type="nucleotide sequence ID" value="NZ_QPJW01000004.1"/>
</dbReference>
<accession>A0A369BDX9</accession>
<organism evidence="1 2">
    <name type="scientific">Fontibacillus phaseoli</name>
    <dbReference type="NCBI Taxonomy" id="1416533"/>
    <lineage>
        <taxon>Bacteria</taxon>
        <taxon>Bacillati</taxon>
        <taxon>Bacillota</taxon>
        <taxon>Bacilli</taxon>
        <taxon>Bacillales</taxon>
        <taxon>Paenibacillaceae</taxon>
        <taxon>Fontibacillus</taxon>
    </lineage>
</organism>
<dbReference type="OrthoDB" id="2660806at2"/>
<reference evidence="1 2" key="1">
    <citation type="submission" date="2018-07" db="EMBL/GenBank/DDBJ databases">
        <title>Genomic Encyclopedia of Type Strains, Phase III (KMG-III): the genomes of soil and plant-associated and newly described type strains.</title>
        <authorList>
            <person name="Whitman W."/>
        </authorList>
    </citation>
    <scope>NUCLEOTIDE SEQUENCE [LARGE SCALE GENOMIC DNA]</scope>
    <source>
        <strain evidence="1 2">CECT 8333</strain>
    </source>
</reference>
<gene>
    <name evidence="1" type="ORF">DFP94_104225</name>
</gene>
<name>A0A369BDX9_9BACL</name>
<dbReference type="Proteomes" id="UP000253090">
    <property type="component" value="Unassembled WGS sequence"/>
</dbReference>
<proteinExistence type="predicted"/>
<keyword evidence="2" id="KW-1185">Reference proteome</keyword>
<comment type="caution">
    <text evidence="1">The sequence shown here is derived from an EMBL/GenBank/DDBJ whole genome shotgun (WGS) entry which is preliminary data.</text>
</comment>